<reference evidence="1 2" key="1">
    <citation type="submission" date="2012-05" db="EMBL/GenBank/DDBJ databases">
        <title>Genome sequence of Helicobacter pylori Hp P-13b.</title>
        <authorList>
            <person name="Blanchard T.G."/>
            <person name="Czinn S.J."/>
            <person name="McCracken C."/>
            <person name="Abolude K."/>
            <person name="Maroo A."/>
            <person name="Santana-Cruz I."/>
            <person name="Tallon L.J."/>
            <person name="Ficke F.W.F."/>
        </authorList>
    </citation>
    <scope>NUCLEOTIDE SEQUENCE [LARGE SCALE GENOMIC DNA]</scope>
    <source>
        <strain evidence="1 2">Hp P-13b</strain>
    </source>
</reference>
<proteinExistence type="predicted"/>
<comment type="caution">
    <text evidence="1">The sequence shown here is derived from an EMBL/GenBank/DDBJ whole genome shotgun (WGS) entry which is preliminary data.</text>
</comment>
<dbReference type="AlphaFoldDB" id="A0ABC9QPH9"/>
<gene>
    <name evidence="1" type="ORF">HPHPP13B_1373</name>
</gene>
<protein>
    <submittedName>
        <fullName evidence="1">Uncharacterized protein</fullName>
    </submittedName>
</protein>
<evidence type="ECO:0000313" key="1">
    <source>
        <dbReference type="EMBL" id="EJC30340.1"/>
    </source>
</evidence>
<evidence type="ECO:0000313" key="2">
    <source>
        <dbReference type="Proteomes" id="UP000003392"/>
    </source>
</evidence>
<organism evidence="1 2">
    <name type="scientific">Helicobacter pylori Hp P-13b</name>
    <dbReference type="NCBI Taxonomy" id="992107"/>
    <lineage>
        <taxon>Bacteria</taxon>
        <taxon>Pseudomonadati</taxon>
        <taxon>Campylobacterota</taxon>
        <taxon>Epsilonproteobacteria</taxon>
        <taxon>Campylobacterales</taxon>
        <taxon>Helicobacteraceae</taxon>
        <taxon>Helicobacter</taxon>
    </lineage>
</organism>
<dbReference type="EMBL" id="AKQI01000008">
    <property type="protein sequence ID" value="EJC30340.1"/>
    <property type="molecule type" value="Genomic_DNA"/>
</dbReference>
<sequence length="38" mass="4569">MKTLFFKKGGINSNKKPLKLKIFKKNNRFTPQKRNFKV</sequence>
<name>A0ABC9QPH9_HELPX</name>
<dbReference type="Proteomes" id="UP000003392">
    <property type="component" value="Unassembled WGS sequence"/>
</dbReference>
<accession>A0ABC9QPH9</accession>